<protein>
    <submittedName>
        <fullName evidence="2">Membrane-bound oxidoreductase domain protein</fullName>
    </submittedName>
</protein>
<organism evidence="2 3">
    <name type="scientific">Mycobacterium intracellulare 1956</name>
    <dbReference type="NCBI Taxonomy" id="1299331"/>
    <lineage>
        <taxon>Bacteria</taxon>
        <taxon>Bacillati</taxon>
        <taxon>Actinomycetota</taxon>
        <taxon>Actinomycetes</taxon>
        <taxon>Mycobacteriales</taxon>
        <taxon>Mycobacteriaceae</taxon>
        <taxon>Mycobacterium</taxon>
        <taxon>Mycobacterium avium complex (MAC)</taxon>
    </lineage>
</organism>
<comment type="caution">
    <text evidence="2">The sequence shown here is derived from an EMBL/GenBank/DDBJ whole genome shotgun (WGS) entry which is preliminary data.</text>
</comment>
<feature type="region of interest" description="Disordered" evidence="1">
    <location>
        <begin position="53"/>
        <end position="78"/>
    </location>
</feature>
<gene>
    <name evidence="2" type="ORF">I550_2401</name>
</gene>
<dbReference type="PATRIC" id="fig|1299331.3.peg.2332"/>
<accession>X8CUX4</accession>
<proteinExistence type="predicted"/>
<reference evidence="2 3" key="1">
    <citation type="submission" date="2013-12" db="EMBL/GenBank/DDBJ databases">
        <authorList>
            <person name="Zelazny A."/>
            <person name="Olivier K."/>
            <person name="Holland S."/>
            <person name="Lenaerts A."/>
            <person name="Ordway D."/>
            <person name="DeGroote M.A."/>
            <person name="Parker T."/>
            <person name="Sizemore C."/>
            <person name="Tallon L.J."/>
            <person name="Sadzewicz L.K."/>
            <person name="Sengamalay N."/>
            <person name="Fraser C.M."/>
            <person name="Hine E."/>
            <person name="Shefchek K.A."/>
            <person name="Das S.P."/>
            <person name="Tettelin H."/>
        </authorList>
    </citation>
    <scope>NUCLEOTIDE SEQUENCE [LARGE SCALE GENOMIC DNA]</scope>
    <source>
        <strain evidence="2 3">1956</strain>
    </source>
</reference>
<name>X8CUX4_MYCIT</name>
<evidence type="ECO:0000313" key="2">
    <source>
        <dbReference type="EMBL" id="EUA59253.1"/>
    </source>
</evidence>
<dbReference type="EMBL" id="JAOG01000001">
    <property type="protein sequence ID" value="EUA59253.1"/>
    <property type="molecule type" value="Genomic_DNA"/>
</dbReference>
<sequence>MTSVAAASSNDRMIAGVAAASVALGVTQLASIPFGARAEPRAALGSAVVDLTPAPSKSGPSKRLARWTNPSWPSSCWW</sequence>
<evidence type="ECO:0000256" key="1">
    <source>
        <dbReference type="SAM" id="MobiDB-lite"/>
    </source>
</evidence>
<dbReference type="AlphaFoldDB" id="X8CUX4"/>
<feature type="compositionally biased region" description="Polar residues" evidence="1">
    <location>
        <begin position="68"/>
        <end position="78"/>
    </location>
</feature>
<dbReference type="Proteomes" id="UP000020825">
    <property type="component" value="Unassembled WGS sequence"/>
</dbReference>
<evidence type="ECO:0000313" key="3">
    <source>
        <dbReference type="Proteomes" id="UP000020825"/>
    </source>
</evidence>